<evidence type="ECO:0000256" key="1">
    <source>
        <dbReference type="SAM" id="SignalP"/>
    </source>
</evidence>
<comment type="caution">
    <text evidence="2">The sequence shown here is derived from an EMBL/GenBank/DDBJ whole genome shotgun (WGS) entry which is preliminary data.</text>
</comment>
<dbReference type="RefSeq" id="WP_265763929.1">
    <property type="nucleotide sequence ID" value="NZ_JAGGJA010000001.1"/>
</dbReference>
<feature type="signal peptide" evidence="1">
    <location>
        <begin position="1"/>
        <end position="26"/>
    </location>
</feature>
<evidence type="ECO:0000313" key="2">
    <source>
        <dbReference type="EMBL" id="MCW9705266.1"/>
    </source>
</evidence>
<gene>
    <name evidence="2" type="ORF">J6I44_00305</name>
</gene>
<keyword evidence="3" id="KW-1185">Reference proteome</keyword>
<dbReference type="SUPFAM" id="SSF75005">
    <property type="entry name" value="Arabinanase/levansucrase/invertase"/>
    <property type="match status" value="1"/>
</dbReference>
<dbReference type="EMBL" id="JAGGJA010000001">
    <property type="protein sequence ID" value="MCW9705266.1"/>
    <property type="molecule type" value="Genomic_DNA"/>
</dbReference>
<feature type="chain" id="PRO_5046703796" evidence="1">
    <location>
        <begin position="27"/>
        <end position="576"/>
    </location>
</feature>
<keyword evidence="1" id="KW-0732">Signal</keyword>
<reference evidence="2 3" key="1">
    <citation type="submission" date="2021-03" db="EMBL/GenBank/DDBJ databases">
        <title>Aliifodinibius sp. nov., a new bacterium isolated from saline soil.</title>
        <authorList>
            <person name="Galisteo C."/>
            <person name="De La Haba R."/>
            <person name="Sanchez-Porro C."/>
            <person name="Ventosa A."/>
        </authorList>
    </citation>
    <scope>NUCLEOTIDE SEQUENCE [LARGE SCALE GENOMIC DNA]</scope>
    <source>
        <strain evidence="2 3">1BSP15-2V2</strain>
    </source>
</reference>
<protein>
    <submittedName>
        <fullName evidence="2">Uncharacterized protein</fullName>
    </submittedName>
</protein>
<dbReference type="Gene3D" id="2.115.10.20">
    <property type="entry name" value="Glycosyl hydrolase domain, family 43"/>
    <property type="match status" value="1"/>
</dbReference>
<dbReference type="InterPro" id="IPR023296">
    <property type="entry name" value="Glyco_hydro_beta-prop_sf"/>
</dbReference>
<organism evidence="2 3">
    <name type="scientific">Fodinibius salsisoli</name>
    <dbReference type="NCBI Taxonomy" id="2820877"/>
    <lineage>
        <taxon>Bacteria</taxon>
        <taxon>Pseudomonadati</taxon>
        <taxon>Balneolota</taxon>
        <taxon>Balneolia</taxon>
        <taxon>Balneolales</taxon>
        <taxon>Balneolaceae</taxon>
        <taxon>Fodinibius</taxon>
    </lineage>
</organism>
<evidence type="ECO:0000313" key="3">
    <source>
        <dbReference type="Proteomes" id="UP001207918"/>
    </source>
</evidence>
<proteinExistence type="predicted"/>
<accession>A0ABT3PH61</accession>
<sequence length="576" mass="64748">MNSFQNFQYLFLSSSLVFLSFNTVIANPSVMQTDSSAWREAPFEILSAGYPPFQVDDLGHPYAGREHCVVRVAPEIKGLKGIRIPAQSIEGQQPVAITIEFDQPAKVLLALFQAEDEGKYLEPSDFDGPLSAQPILENGLTFTGLPPVDIYALPLEAGKHTIQPQRNGLFSVVGVIEAEQPITPRNAGRMDGCEWDTFIVEGFSEKAALFDIVGGKDQPVVDKGMPGTEGNRGGFEGGRLVKIDDTYHMFPTERIGEEGIGSYQDRVKTRIAHWTSKDAVHWTRQSTLYESSGDYAVTDTDNPANDRRSALWSFMPTFSEKENRWLATYVGYTTHRTIEPNHSFGRIWQAQSVQKGKEGIGGPYEDRGIIMEPGLNSQLWEGRQAVQSFFPFKVEGGWHAFYGGGFPWGQWSNYPDSTQQGWYVGLAKADSLEGPWARMDTTVNPITSMHPWFIENPIVSQLPNGVYIAIYDGGPDGWGLHLPNMFGYSLSLDGLHWTESHYFPIRTKVDQWWDIMRTPMGLIPEGHGIYTVVYAAIDNDKRFHPLGMVKFQLNREVLRHRTEQMRQNLESGNLEH</sequence>
<dbReference type="Proteomes" id="UP001207918">
    <property type="component" value="Unassembled WGS sequence"/>
</dbReference>
<name>A0ABT3PH61_9BACT</name>